<evidence type="ECO:0000256" key="11">
    <source>
        <dbReference type="ARBA" id="ARBA00045519"/>
    </source>
</evidence>
<dbReference type="OrthoDB" id="7130006at2759"/>
<dbReference type="GO" id="GO:0033179">
    <property type="term" value="C:proton-transporting V-type ATPase, V0 domain"/>
    <property type="evidence" value="ECO:0007669"/>
    <property type="project" value="InterPro"/>
</dbReference>
<dbReference type="InterPro" id="IPR011555">
    <property type="entry name" value="ATPase_proteolipid_su_C_euk"/>
</dbReference>
<dbReference type="InterPro" id="IPR035921">
    <property type="entry name" value="F/V-ATP_Csub_sf"/>
</dbReference>
<evidence type="ECO:0000256" key="4">
    <source>
        <dbReference type="ARBA" id="ARBA00022448"/>
    </source>
</evidence>
<dbReference type="InterPro" id="IPR000245">
    <property type="entry name" value="ATPase_proteolipid_csu"/>
</dbReference>
<dbReference type="Gene3D" id="1.20.120.610">
    <property type="entry name" value="lithium bound rotor ring of v- atpase"/>
    <property type="match status" value="1"/>
</dbReference>
<comment type="caution">
    <text evidence="17">The sequence shown here is derived from an EMBL/GenBank/DDBJ whole genome shotgun (WGS) entry which is preliminary data.</text>
</comment>
<dbReference type="Pfam" id="PF06441">
    <property type="entry name" value="EHN"/>
    <property type="match status" value="1"/>
</dbReference>
<evidence type="ECO:0000256" key="3">
    <source>
        <dbReference type="ARBA" id="ARBA00010088"/>
    </source>
</evidence>
<proteinExistence type="inferred from homology"/>
<dbReference type="Proteomes" id="UP000717328">
    <property type="component" value="Unassembled WGS sequence"/>
</dbReference>
<dbReference type="InterPro" id="IPR000073">
    <property type="entry name" value="AB_hydrolase_1"/>
</dbReference>
<dbReference type="Pfam" id="PF00137">
    <property type="entry name" value="ATP-synt_C"/>
    <property type="match status" value="1"/>
</dbReference>
<keyword evidence="5 13" id="KW-0812">Transmembrane</keyword>
<dbReference type="Gene3D" id="3.40.50.1820">
    <property type="entry name" value="alpha/beta hydrolase"/>
    <property type="match status" value="2"/>
</dbReference>
<dbReference type="AlphaFoldDB" id="A0A9P7FNM6"/>
<keyword evidence="10 13" id="KW-0472">Membrane</keyword>
<comment type="similarity">
    <text evidence="2 13">Belongs to the V-ATPase proteolipid subunit family.</text>
</comment>
<feature type="domain" description="Epoxide hydrolase N-terminal" evidence="16">
    <location>
        <begin position="112"/>
        <end position="210"/>
    </location>
</feature>
<feature type="domain" description="AB hydrolase-1" evidence="15">
    <location>
        <begin position="218"/>
        <end position="309"/>
    </location>
</feature>
<keyword evidence="4 13" id="KW-0813">Transport</keyword>
<comment type="subunit">
    <text evidence="12 13">V-ATPase is a heteromultimeric enzyme composed of a peripheral catalytic V1 complex (components A to H) attached to an integral membrane V0 proton pore complex (components: a, c, c', c'', d, e, f and VOA1). The decameric c-ring forms the proton-conducting pore, and is composed of eight proteolipid subunits c, one subunit c' and one subunit c''.</text>
</comment>
<evidence type="ECO:0000259" key="14">
    <source>
        <dbReference type="Pfam" id="PF00137"/>
    </source>
</evidence>
<keyword evidence="7" id="KW-0378">Hydrolase</keyword>
<keyword evidence="8 13" id="KW-1133">Transmembrane helix</keyword>
<dbReference type="InterPro" id="IPR010497">
    <property type="entry name" value="Epoxide_hydro_N"/>
</dbReference>
<accession>A0A9P7FNM6</accession>
<evidence type="ECO:0000256" key="9">
    <source>
        <dbReference type="ARBA" id="ARBA00023065"/>
    </source>
</evidence>
<dbReference type="GO" id="GO:0004301">
    <property type="term" value="F:epoxide hydrolase activity"/>
    <property type="evidence" value="ECO:0007669"/>
    <property type="project" value="TreeGrafter"/>
</dbReference>
<dbReference type="GO" id="GO:0046961">
    <property type="term" value="F:proton-transporting ATPase activity, rotational mechanism"/>
    <property type="evidence" value="ECO:0007669"/>
    <property type="project" value="InterPro"/>
</dbReference>
<evidence type="ECO:0000256" key="10">
    <source>
        <dbReference type="ARBA" id="ARBA00023136"/>
    </source>
</evidence>
<evidence type="ECO:0000256" key="7">
    <source>
        <dbReference type="ARBA" id="ARBA00022801"/>
    </source>
</evidence>
<evidence type="ECO:0000313" key="18">
    <source>
        <dbReference type="Proteomes" id="UP000717328"/>
    </source>
</evidence>
<comment type="caution">
    <text evidence="13">Lacks conserved residue(s) required for the propagation of feature annotation.</text>
</comment>
<dbReference type="EMBL" id="JABCKI010006089">
    <property type="protein sequence ID" value="KAG5635447.1"/>
    <property type="molecule type" value="Genomic_DNA"/>
</dbReference>
<protein>
    <recommendedName>
        <fullName evidence="13">V-type proton ATPase proteolipid subunit</fullName>
    </recommendedName>
</protein>
<feature type="transmembrane region" description="Helical" evidence="13">
    <location>
        <begin position="67"/>
        <end position="92"/>
    </location>
</feature>
<dbReference type="GO" id="GO:0005774">
    <property type="term" value="C:vacuolar membrane"/>
    <property type="evidence" value="ECO:0007669"/>
    <property type="project" value="UniProtKB-SubCell"/>
</dbReference>
<sequence>MAGIIAIYGLVVSVLIAGDLKSEMSLAKGFVQLGAGLSVGLAGLAAGFAVGIVGDAGVRGTAQQPRLFVGMILILIFAEVLGLYGLIVALIMNTSTRAMTQYMSTSNGESVFRIAVPDSKLVLLQKKLDISTLPDELEDAGMAYGAALPDMQRLVTRWRTGYDWRKHEAELNAELPQFTRDIHIQGFGLMNIHYVHKKSRLESAIPLFSLEQILPVTGPGSFIEVRRILPLLVDAQPEHPSFHVIALSLPGFGFSTAPKKKGFALNQIQVAHKLMLALGYDEYVTQGGDWGFFITRRMARLYGPKHIKAWHTNFPCWHKVPNLVFESEQEDGGHFAAFEKPKELVADIRKMFGKGGPAFGVVHGKTGY</sequence>
<keyword evidence="18" id="KW-1185">Reference proteome</keyword>
<keyword evidence="9 13" id="KW-0406">Ion transport</keyword>
<comment type="similarity">
    <text evidence="3">Belongs to the peptidase S33 family.</text>
</comment>
<dbReference type="PANTHER" id="PTHR21661">
    <property type="entry name" value="EPOXIDE HYDROLASE 1-RELATED"/>
    <property type="match status" value="1"/>
</dbReference>
<dbReference type="CDD" id="cd18176">
    <property type="entry name" value="ATP-synt_Vo_c_ATP6C_rpt2"/>
    <property type="match status" value="1"/>
</dbReference>
<evidence type="ECO:0000256" key="12">
    <source>
        <dbReference type="ARBA" id="ARBA00046480"/>
    </source>
</evidence>
<keyword evidence="13" id="KW-0375">Hydrogen ion transport</keyword>
<comment type="function">
    <text evidence="11">Proton-conducting pore forming subunit of the V0 complex of vacuolar(H+)-ATPase (V-ATPase), a multisubunit enzyme composed of a peripheral complex (V1) that hydrolyzes ATP and a membrane integral complex (V0) that translocates protons. V-ATPase is responsible for acidifying and maintaining the pH of intracellular compartments.</text>
</comment>
<feature type="transmembrane region" description="Helical" evidence="13">
    <location>
        <begin position="33"/>
        <end position="55"/>
    </location>
</feature>
<evidence type="ECO:0000256" key="5">
    <source>
        <dbReference type="ARBA" id="ARBA00022692"/>
    </source>
</evidence>
<name>A0A9P7FNM6_9AGAR</name>
<organism evidence="17 18">
    <name type="scientific">Sphagnurus paluster</name>
    <dbReference type="NCBI Taxonomy" id="117069"/>
    <lineage>
        <taxon>Eukaryota</taxon>
        <taxon>Fungi</taxon>
        <taxon>Dikarya</taxon>
        <taxon>Basidiomycota</taxon>
        <taxon>Agaricomycotina</taxon>
        <taxon>Agaricomycetes</taxon>
        <taxon>Agaricomycetidae</taxon>
        <taxon>Agaricales</taxon>
        <taxon>Tricholomatineae</taxon>
        <taxon>Lyophyllaceae</taxon>
        <taxon>Sphagnurus</taxon>
    </lineage>
</organism>
<evidence type="ECO:0000256" key="8">
    <source>
        <dbReference type="ARBA" id="ARBA00022989"/>
    </source>
</evidence>
<dbReference type="NCBIfam" id="TIGR01100">
    <property type="entry name" value="V_ATP_synt_C"/>
    <property type="match status" value="1"/>
</dbReference>
<dbReference type="GO" id="GO:0097176">
    <property type="term" value="P:epoxide metabolic process"/>
    <property type="evidence" value="ECO:0007669"/>
    <property type="project" value="TreeGrafter"/>
</dbReference>
<dbReference type="SUPFAM" id="SSF53474">
    <property type="entry name" value="alpha/beta-Hydrolases"/>
    <property type="match status" value="1"/>
</dbReference>
<evidence type="ECO:0000256" key="1">
    <source>
        <dbReference type="ARBA" id="ARBA00004141"/>
    </source>
</evidence>
<reference evidence="17" key="2">
    <citation type="submission" date="2021-10" db="EMBL/GenBank/DDBJ databases">
        <title>Phylogenomics reveals ancestral predisposition of the termite-cultivated fungus Termitomyces towards a domesticated lifestyle.</title>
        <authorList>
            <person name="Auxier B."/>
            <person name="Grum-Grzhimaylo A."/>
            <person name="Cardenas M.E."/>
            <person name="Lodge J.D."/>
            <person name="Laessoe T."/>
            <person name="Pedersen O."/>
            <person name="Smith M.E."/>
            <person name="Kuyper T.W."/>
            <person name="Franco-Molano E.A."/>
            <person name="Baroni T.J."/>
            <person name="Aanen D.K."/>
        </authorList>
    </citation>
    <scope>NUCLEOTIDE SEQUENCE</scope>
    <source>
        <strain evidence="17">D49</strain>
    </source>
</reference>
<keyword evidence="13" id="KW-0926">Vacuole</keyword>
<keyword evidence="6" id="KW-0058">Aromatic hydrocarbons catabolism</keyword>
<feature type="domain" description="V-ATPase proteolipid subunit C-like" evidence="14">
    <location>
        <begin position="33"/>
        <end position="92"/>
    </location>
</feature>
<evidence type="ECO:0000256" key="2">
    <source>
        <dbReference type="ARBA" id="ARBA00007296"/>
    </source>
</evidence>
<dbReference type="Pfam" id="PF00561">
    <property type="entry name" value="Abhydrolase_1"/>
    <property type="match status" value="1"/>
</dbReference>
<reference evidence="17" key="1">
    <citation type="submission" date="2021-02" db="EMBL/GenBank/DDBJ databases">
        <authorList>
            <person name="Nieuwenhuis M."/>
            <person name="Van De Peppel L.J.J."/>
        </authorList>
    </citation>
    <scope>NUCLEOTIDE SEQUENCE</scope>
    <source>
        <strain evidence="17">D49</strain>
    </source>
</reference>
<evidence type="ECO:0000256" key="13">
    <source>
        <dbReference type="RuleBase" id="RU363060"/>
    </source>
</evidence>
<comment type="subcellular location">
    <subcellularLocation>
        <location evidence="1">Membrane</location>
        <topology evidence="1">Multi-pass membrane protein</topology>
    </subcellularLocation>
    <subcellularLocation>
        <location evidence="13">Vacuole membrane</location>
        <topology evidence="13">Multi-pass membrane protein</topology>
    </subcellularLocation>
</comment>
<evidence type="ECO:0000259" key="15">
    <source>
        <dbReference type="Pfam" id="PF00561"/>
    </source>
</evidence>
<evidence type="ECO:0000256" key="6">
    <source>
        <dbReference type="ARBA" id="ARBA00022797"/>
    </source>
</evidence>
<dbReference type="PANTHER" id="PTHR21661:SF35">
    <property type="entry name" value="EPOXIDE HYDROLASE"/>
    <property type="match status" value="1"/>
</dbReference>
<dbReference type="InterPro" id="IPR002379">
    <property type="entry name" value="ATPase_proteolipid_c-like_dom"/>
</dbReference>
<dbReference type="PRINTS" id="PR00122">
    <property type="entry name" value="VACATPASE"/>
</dbReference>
<dbReference type="SUPFAM" id="SSF81333">
    <property type="entry name" value="F1F0 ATP synthase subunit C"/>
    <property type="match status" value="1"/>
</dbReference>
<gene>
    <name evidence="17" type="ORF">H0H81_011224</name>
</gene>
<comment type="function">
    <text evidence="13">Proton-conducting pore forming of the V0 complex of vacuolar(H+)-ATPase (V-ATPase), a multisubunit enzyme composed of a peripheral complex (V1) that hydrolyzes ATP and a membrane integral complex (V0) that translocates protons. V-ATPase is responsible for acidifying and maintaining the pH of intracellular compartments.</text>
</comment>
<evidence type="ECO:0000259" key="16">
    <source>
        <dbReference type="Pfam" id="PF06441"/>
    </source>
</evidence>
<evidence type="ECO:0000313" key="17">
    <source>
        <dbReference type="EMBL" id="KAG5635447.1"/>
    </source>
</evidence>
<dbReference type="InterPro" id="IPR029058">
    <property type="entry name" value="AB_hydrolase_fold"/>
</dbReference>